<feature type="compositionally biased region" description="Polar residues" evidence="10">
    <location>
        <begin position="1271"/>
        <end position="1285"/>
    </location>
</feature>
<evidence type="ECO:0000256" key="8">
    <source>
        <dbReference type="ARBA" id="ARBA00023242"/>
    </source>
</evidence>
<feature type="compositionally biased region" description="Low complexity" evidence="10">
    <location>
        <begin position="367"/>
        <end position="380"/>
    </location>
</feature>
<evidence type="ECO:0000256" key="7">
    <source>
        <dbReference type="ARBA" id="ARBA00023163"/>
    </source>
</evidence>
<feature type="compositionally biased region" description="Polar residues" evidence="10">
    <location>
        <begin position="46"/>
        <end position="64"/>
    </location>
</feature>
<feature type="domain" description="C2H2-type" evidence="11">
    <location>
        <begin position="1081"/>
        <end position="1105"/>
    </location>
</feature>
<keyword evidence="7" id="KW-0804">Transcription</keyword>
<feature type="domain" description="C2H2-type" evidence="11">
    <location>
        <begin position="141"/>
        <end position="170"/>
    </location>
</feature>
<evidence type="ECO:0000313" key="12">
    <source>
        <dbReference type="EMBL" id="CAL5137508.1"/>
    </source>
</evidence>
<dbReference type="GO" id="GO:0008270">
    <property type="term" value="F:zinc ion binding"/>
    <property type="evidence" value="ECO:0007669"/>
    <property type="project" value="UniProtKB-KW"/>
</dbReference>
<evidence type="ECO:0000256" key="4">
    <source>
        <dbReference type="ARBA" id="ARBA00022771"/>
    </source>
</evidence>
<evidence type="ECO:0000256" key="6">
    <source>
        <dbReference type="ARBA" id="ARBA00023015"/>
    </source>
</evidence>
<evidence type="ECO:0000256" key="2">
    <source>
        <dbReference type="ARBA" id="ARBA00022723"/>
    </source>
</evidence>
<evidence type="ECO:0000256" key="1">
    <source>
        <dbReference type="ARBA" id="ARBA00004123"/>
    </source>
</evidence>
<dbReference type="EMBL" id="CAXLJL010000401">
    <property type="protein sequence ID" value="CAL5137508.1"/>
    <property type="molecule type" value="Genomic_DNA"/>
</dbReference>
<dbReference type="SMART" id="SM00355">
    <property type="entry name" value="ZnF_C2H2"/>
    <property type="match status" value="5"/>
</dbReference>
<feature type="region of interest" description="Disordered" evidence="10">
    <location>
        <begin position="1190"/>
        <end position="1223"/>
    </location>
</feature>
<feature type="compositionally biased region" description="Polar residues" evidence="10">
    <location>
        <begin position="1401"/>
        <end position="1417"/>
    </location>
</feature>
<feature type="compositionally biased region" description="Basic and acidic residues" evidence="10">
    <location>
        <begin position="1387"/>
        <end position="1397"/>
    </location>
</feature>
<evidence type="ECO:0000256" key="10">
    <source>
        <dbReference type="SAM" id="MobiDB-lite"/>
    </source>
</evidence>
<feature type="compositionally biased region" description="Basic and acidic residues" evidence="10">
    <location>
        <begin position="1"/>
        <end position="21"/>
    </location>
</feature>
<feature type="region of interest" description="Disordered" evidence="10">
    <location>
        <begin position="1"/>
        <end position="95"/>
    </location>
</feature>
<keyword evidence="3" id="KW-0677">Repeat</keyword>
<dbReference type="FunFam" id="3.30.160.60:FF:000100">
    <property type="entry name" value="Zinc finger 45-like"/>
    <property type="match status" value="1"/>
</dbReference>
<feature type="compositionally biased region" description="Polar residues" evidence="10">
    <location>
        <begin position="485"/>
        <end position="498"/>
    </location>
</feature>
<proteinExistence type="predicted"/>
<dbReference type="GO" id="GO:0005634">
    <property type="term" value="C:nucleus"/>
    <property type="evidence" value="ECO:0007669"/>
    <property type="project" value="UniProtKB-SubCell"/>
</dbReference>
<dbReference type="PROSITE" id="PS50157">
    <property type="entry name" value="ZINC_FINGER_C2H2_2"/>
    <property type="match status" value="5"/>
</dbReference>
<keyword evidence="2" id="KW-0479">Metal-binding</keyword>
<dbReference type="PROSITE" id="PS00028">
    <property type="entry name" value="ZINC_FINGER_C2H2_1"/>
    <property type="match status" value="5"/>
</dbReference>
<evidence type="ECO:0000256" key="5">
    <source>
        <dbReference type="ARBA" id="ARBA00022833"/>
    </source>
</evidence>
<feature type="compositionally biased region" description="Polar residues" evidence="10">
    <location>
        <begin position="333"/>
        <end position="355"/>
    </location>
</feature>
<dbReference type="InterPro" id="IPR051969">
    <property type="entry name" value="Zinc-finger_DNA-bd_regulators"/>
</dbReference>
<feature type="compositionally biased region" description="Basic and acidic residues" evidence="10">
    <location>
        <begin position="1441"/>
        <end position="1450"/>
    </location>
</feature>
<evidence type="ECO:0000256" key="3">
    <source>
        <dbReference type="ARBA" id="ARBA00022737"/>
    </source>
</evidence>
<reference evidence="12" key="1">
    <citation type="submission" date="2024-06" db="EMBL/GenBank/DDBJ databases">
        <authorList>
            <person name="Liu X."/>
            <person name="Lenzi L."/>
            <person name="Haldenby T S."/>
            <person name="Uol C."/>
        </authorList>
    </citation>
    <scope>NUCLEOTIDE SEQUENCE</scope>
</reference>
<dbReference type="SUPFAM" id="SSF57667">
    <property type="entry name" value="beta-beta-alpha zinc fingers"/>
    <property type="match status" value="3"/>
</dbReference>
<feature type="compositionally biased region" description="Polar residues" evidence="10">
    <location>
        <begin position="438"/>
        <end position="453"/>
    </location>
</feature>
<feature type="region of interest" description="Disordered" evidence="10">
    <location>
        <begin position="405"/>
        <end position="518"/>
    </location>
</feature>
<feature type="region of interest" description="Disordered" evidence="10">
    <location>
        <begin position="1316"/>
        <end position="1450"/>
    </location>
</feature>
<comment type="caution">
    <text evidence="12">The sequence shown here is derived from an EMBL/GenBank/DDBJ whole genome shotgun (WGS) entry which is preliminary data.</text>
</comment>
<organism evidence="12 13">
    <name type="scientific">Calicophoron daubneyi</name>
    <name type="common">Rumen fluke</name>
    <name type="synonym">Paramphistomum daubneyi</name>
    <dbReference type="NCBI Taxonomy" id="300641"/>
    <lineage>
        <taxon>Eukaryota</taxon>
        <taxon>Metazoa</taxon>
        <taxon>Spiralia</taxon>
        <taxon>Lophotrochozoa</taxon>
        <taxon>Platyhelminthes</taxon>
        <taxon>Trematoda</taxon>
        <taxon>Digenea</taxon>
        <taxon>Plagiorchiida</taxon>
        <taxon>Pronocephalata</taxon>
        <taxon>Paramphistomoidea</taxon>
        <taxon>Paramphistomidae</taxon>
        <taxon>Calicophoron</taxon>
    </lineage>
</organism>
<feature type="domain" description="C2H2-type" evidence="11">
    <location>
        <begin position="113"/>
        <end position="140"/>
    </location>
</feature>
<dbReference type="GO" id="GO:0000978">
    <property type="term" value="F:RNA polymerase II cis-regulatory region sequence-specific DNA binding"/>
    <property type="evidence" value="ECO:0007669"/>
    <property type="project" value="TreeGrafter"/>
</dbReference>
<dbReference type="Gene3D" id="3.30.160.60">
    <property type="entry name" value="Classic Zinc Finger"/>
    <property type="match status" value="2"/>
</dbReference>
<sequence>MKRSHQDVRKVTTRSASRDVKPTGPLGDQASRKVQASRTSRRYSAPRSSFKQPETNLSPPNSITRIRGKPVVSSSVVATEKTEQPTTPKELPSGSESAFLLKSSSVYTSQVSNRCKICGYGFEKPGLLKSHLREHGNERPFPCFVCGVRFTTKWNLMKHQKCRSHRVAQARTVSPNGGDRLTGMKSPKIVPLKKRKMDWSAANQLLCRLTSINGSSPPDDQLTLTNTVRLTVLSSTSPIATQLKAGKLKDSDSDLKLPSFVTGTLVLNLPNDAQPVQLSVSVRYQDVKKYLMNTRFPAVHADLKNSPAPQSIRSTVEEKPSISPIEKKEDPLSISTSNDTPSNLNDMKPSASLTEESPKVSKSIDYLTPSSALGSSPLPSDQDLAKKRSQEELQAARTILSFAHGDDLSFPDDTPRNCDTGDRWDTLSEPSDLPTRTLKGSDNPSLDRSNPSMASDDRRESTDSLDAYGPPSLLDSTVDEYISPDSASGSHSTVNGQRPKNLDMGDSIPEDDSRPPELVRNVPVGSLMGETPCNALQSPLVSTVNNGLSLMLSARPETTQQNTIGQSNDVSNLTNCRSFGGPIRPPPKKRLSVLYQQATMLSLASSMPDPVITPVPSSRSQDHHQPQPQQLLSLNSSALSTPPPTGVVTAILPSSTATNTIAIISSSTTTNVLTGISVATSQTKTISTQFNSYSNPLESNHPANVYSPIQFCFRPPPTAPVLQSLNKLPLDRSVQDLGAARIQPTPTPLNNFTLVVPSDGMNGSSGVNLNPISTPQGVFILPQLMVVPRIMSPCIPVASNTGLVTSCLLVQPDSATRNSSATATVTNSLITPIPAALPNPPTAPNLKSIVSATRVLAPSSQPRQEQSSAVVETATSLSNPIVEVFDTGRRITPSTTPTQTTTSALGTVSYPLLPIARCQNKLTTQSPAVITCPVTTTVASIVVSGSSPTSLPNRSSLVESCIPSVTATSPSNTCRAHSIPRPVSKPNSTTTAKSLEVTSPRLVSILPADKRNNRTSRVERFAIAKTANRGVQRNEARPNVLFSSKLIASLKKYRCYECGLTCHKPCLLRKHYRTHSNVRPYVCQHCDVSFKTRGNLSKHMKSRYHHDRCVRELGFVQAPLVVDDATQVDRQALERQRLIVFKKDVGTKKEVRKLRFRAIKANTVATVRNNIEVAVTESILPTLTKLQKLTTHPASNSDEQKSAPGAGANGVISSSPAHAYHTSQPLDSFSRIPAPNVNAVHLLQDLPLNLSVRPTQPIQLIRYSVDSNGSLDPCSSESSFQEKGTSGSGLKESTDRTSAAEAIVRTAVAAAINTARTLNTDKPTPKHSPHGAVDSQISSSTSDESVCPKNPISSPILDKNMSSNPGPNSPILGSNTKVARLCTIGGSRKDGPPKLCEDMSPPTSVNPPQNVDLDTNDSPPPSNKPSSNRSTLLEENSLKPISDRIATREEMKTARITDPTIKRGTVPASSRRASGGIKRLANLGDPRPYKCSVCHVGFRVTGHLHKHYRAKSHLIAVLQSHNLPVDTIECVRHSRFSASQIVNPENGQLRLRAPERIMALKEQVLAVASTKTG</sequence>
<feature type="compositionally biased region" description="Polar residues" evidence="10">
    <location>
        <begin position="1211"/>
        <end position="1223"/>
    </location>
</feature>
<evidence type="ECO:0000259" key="11">
    <source>
        <dbReference type="PROSITE" id="PS50157"/>
    </source>
</evidence>
<keyword evidence="8" id="KW-0539">Nucleus</keyword>
<name>A0AAV2TM76_CALDB</name>
<accession>A0AAV2TM76</accession>
<dbReference type="PANTHER" id="PTHR45944:SF2">
    <property type="entry name" value="SCHNURRI, ISOFORM F"/>
    <property type="match status" value="1"/>
</dbReference>
<evidence type="ECO:0000256" key="9">
    <source>
        <dbReference type="PROSITE-ProRule" id="PRU00042"/>
    </source>
</evidence>
<dbReference type="InterPro" id="IPR013087">
    <property type="entry name" value="Znf_C2H2_type"/>
</dbReference>
<protein>
    <recommendedName>
        <fullName evidence="11">C2H2-type domain-containing protein</fullName>
    </recommendedName>
</protein>
<feature type="region of interest" description="Disordered" evidence="10">
    <location>
        <begin position="606"/>
        <end position="629"/>
    </location>
</feature>
<dbReference type="PANTHER" id="PTHR45944">
    <property type="entry name" value="SCHNURRI, ISOFORM F"/>
    <property type="match status" value="1"/>
</dbReference>
<evidence type="ECO:0000313" key="13">
    <source>
        <dbReference type="Proteomes" id="UP001497525"/>
    </source>
</evidence>
<keyword evidence="5" id="KW-0862">Zinc</keyword>
<comment type="subcellular location">
    <subcellularLocation>
        <location evidence="1">Nucleus</location>
    </subcellularLocation>
</comment>
<dbReference type="Pfam" id="PF00096">
    <property type="entry name" value="zf-C2H2"/>
    <property type="match status" value="3"/>
</dbReference>
<dbReference type="InterPro" id="IPR036236">
    <property type="entry name" value="Znf_C2H2_sf"/>
</dbReference>
<feature type="domain" description="C2H2-type" evidence="11">
    <location>
        <begin position="1489"/>
        <end position="1513"/>
    </location>
</feature>
<feature type="domain" description="C2H2-type" evidence="11">
    <location>
        <begin position="1053"/>
        <end position="1080"/>
    </location>
</feature>
<feature type="region of interest" description="Disordered" evidence="10">
    <location>
        <begin position="1271"/>
        <end position="1298"/>
    </location>
</feature>
<feature type="compositionally biased region" description="Low complexity" evidence="10">
    <location>
        <begin position="1335"/>
        <end position="1345"/>
    </location>
</feature>
<feature type="compositionally biased region" description="Polar residues" evidence="10">
    <location>
        <begin position="1360"/>
        <end position="1377"/>
    </location>
</feature>
<gene>
    <name evidence="12" type="ORF">CDAUBV1_LOCUS11811</name>
</gene>
<feature type="region of interest" description="Disordered" evidence="10">
    <location>
        <begin position="302"/>
        <end position="391"/>
    </location>
</feature>
<feature type="region of interest" description="Disordered" evidence="10">
    <location>
        <begin position="972"/>
        <end position="992"/>
    </location>
</feature>
<dbReference type="Proteomes" id="UP001497525">
    <property type="component" value="Unassembled WGS sequence"/>
</dbReference>
<dbReference type="GO" id="GO:0000981">
    <property type="term" value="F:DNA-binding transcription factor activity, RNA polymerase II-specific"/>
    <property type="evidence" value="ECO:0007669"/>
    <property type="project" value="TreeGrafter"/>
</dbReference>
<feature type="compositionally biased region" description="Basic and acidic residues" evidence="10">
    <location>
        <begin position="413"/>
        <end position="426"/>
    </location>
</feature>
<keyword evidence="6" id="KW-0805">Transcription regulation</keyword>
<keyword evidence="4 9" id="KW-0863">Zinc-finger</keyword>
<feature type="compositionally biased region" description="Basic and acidic residues" evidence="10">
    <location>
        <begin position="315"/>
        <end position="331"/>
    </location>
</feature>